<dbReference type="GO" id="GO:0050567">
    <property type="term" value="F:glutaminyl-tRNA synthase (glutamine-hydrolyzing) activity"/>
    <property type="evidence" value="ECO:0007669"/>
    <property type="project" value="UniProtKB-UniRule"/>
</dbReference>
<evidence type="ECO:0000256" key="3">
    <source>
        <dbReference type="ARBA" id="ARBA00022598"/>
    </source>
</evidence>
<keyword evidence="12" id="KW-0808">Transferase</keyword>
<dbReference type="InterPro" id="IPR004413">
    <property type="entry name" value="GatB"/>
</dbReference>
<dbReference type="SUPFAM" id="SSF55931">
    <property type="entry name" value="Glutamine synthetase/guanido kinase"/>
    <property type="match status" value="1"/>
</dbReference>
<evidence type="ECO:0000256" key="10">
    <source>
        <dbReference type="HAMAP-Rule" id="MF_00121"/>
    </source>
</evidence>
<dbReference type="Gene3D" id="1.10.150.380">
    <property type="entry name" value="GatB domain, N-terminal subdomain"/>
    <property type="match status" value="1"/>
</dbReference>
<dbReference type="HAMAP" id="MF_00121">
    <property type="entry name" value="GatB"/>
    <property type="match status" value="1"/>
</dbReference>
<accession>A0A7S8E8I1</accession>
<comment type="subunit">
    <text evidence="2 10">Heterotrimer of A, B and C subunits.</text>
</comment>
<dbReference type="FunFam" id="1.10.150.380:FF:000001">
    <property type="entry name" value="Aspartyl/glutamyl-tRNA(Asn/Gln) amidotransferase subunit B"/>
    <property type="match status" value="1"/>
</dbReference>
<evidence type="ECO:0000256" key="8">
    <source>
        <dbReference type="ARBA" id="ARBA00047380"/>
    </source>
</evidence>
<keyword evidence="6 10" id="KW-0648">Protein biosynthesis</keyword>
<sequence length="485" mass="53652">MSEWMTIVGLEVHAEMLTETKMFSACPVVDSVTAPPNTAVDPLSLGMPGTLPVINMKAMDMGMMVGLALNCEIPAFNQFARKNYFYPDLPKGYQISQYEHPLATNGYLDIELEDGTTKRIGVTRAHMEEDTGKLTHISGGSLVDYNRAGVPLLEIVSEPDIRSSAEAEAYARKLRAILQYLGVNHGDMSKGVLRFEANVSVMHKDDTEFRTRTEIKNLNSIRSMVRAIDKEVKRQIKLWESGEGVKQATLGWDENAGKIIIQRYKERPDEYRYFPEPDLPIVEVSREWVARIRATLPELPDAKRARYIEELGITPYDAHVLTLEQSVAKYFDDVVAAGADAKAAANWMTGDLFRVLNEANVDRDNINETPLTASHFAGLIKVVDDGIINAATARKDVLPLMLESGQDANTIVQEKGLAQISDPTLIADKVQEAIDGNADMVAKYLDGNEKVINALFGRTMGALKGKGDPAVVRQVLLEKLQAMKA</sequence>
<protein>
    <recommendedName>
        <fullName evidence="10">Aspartyl/glutamyl-tRNA(Asn/Gln) amidotransferase subunit B</fullName>
        <shortName evidence="10">Asp/Glu-ADT subunit B</shortName>
        <ecNumber evidence="10">6.3.5.-</ecNumber>
    </recommendedName>
</protein>
<evidence type="ECO:0000256" key="9">
    <source>
        <dbReference type="ARBA" id="ARBA00047913"/>
    </source>
</evidence>
<dbReference type="Pfam" id="PF02934">
    <property type="entry name" value="GatB_N"/>
    <property type="match status" value="1"/>
</dbReference>
<dbReference type="NCBIfam" id="NF004012">
    <property type="entry name" value="PRK05477.1-2"/>
    <property type="match status" value="1"/>
</dbReference>
<dbReference type="InterPro" id="IPR017959">
    <property type="entry name" value="Asn/Gln-tRNA_amidoTrfase_suB/E"/>
</dbReference>
<evidence type="ECO:0000256" key="1">
    <source>
        <dbReference type="ARBA" id="ARBA00005306"/>
    </source>
</evidence>
<evidence type="ECO:0000256" key="5">
    <source>
        <dbReference type="ARBA" id="ARBA00022840"/>
    </source>
</evidence>
<dbReference type="GO" id="GO:0016740">
    <property type="term" value="F:transferase activity"/>
    <property type="evidence" value="ECO:0007669"/>
    <property type="project" value="UniProtKB-KW"/>
</dbReference>
<comment type="catalytic activity">
    <reaction evidence="8 10">
        <text>L-aspartyl-tRNA(Asn) + L-glutamine + ATP + H2O = L-asparaginyl-tRNA(Asn) + L-glutamate + ADP + phosphate + 2 H(+)</text>
        <dbReference type="Rhea" id="RHEA:14513"/>
        <dbReference type="Rhea" id="RHEA-COMP:9674"/>
        <dbReference type="Rhea" id="RHEA-COMP:9677"/>
        <dbReference type="ChEBI" id="CHEBI:15377"/>
        <dbReference type="ChEBI" id="CHEBI:15378"/>
        <dbReference type="ChEBI" id="CHEBI:29985"/>
        <dbReference type="ChEBI" id="CHEBI:30616"/>
        <dbReference type="ChEBI" id="CHEBI:43474"/>
        <dbReference type="ChEBI" id="CHEBI:58359"/>
        <dbReference type="ChEBI" id="CHEBI:78515"/>
        <dbReference type="ChEBI" id="CHEBI:78516"/>
        <dbReference type="ChEBI" id="CHEBI:456216"/>
    </reaction>
</comment>
<evidence type="ECO:0000313" key="13">
    <source>
        <dbReference type="Proteomes" id="UP000594468"/>
    </source>
</evidence>
<keyword evidence="13" id="KW-1185">Reference proteome</keyword>
<dbReference type="KEGG" id="pmet:G4Y79_22005"/>
<evidence type="ECO:0000256" key="7">
    <source>
        <dbReference type="ARBA" id="ARBA00024799"/>
    </source>
</evidence>
<reference evidence="12 13" key="1">
    <citation type="submission" date="2020-02" db="EMBL/GenBank/DDBJ databases">
        <authorList>
            <person name="Zheng R.K."/>
            <person name="Sun C.M."/>
        </authorList>
    </citation>
    <scope>NUCLEOTIDE SEQUENCE [LARGE SCALE GENOMIC DNA]</scope>
    <source>
        <strain evidence="13">rifampicinis</strain>
    </source>
</reference>
<comment type="similarity">
    <text evidence="1 10">Belongs to the GatB/GatE family. GatB subfamily.</text>
</comment>
<organism evidence="12 13">
    <name type="scientific">Phototrophicus methaneseepsis</name>
    <dbReference type="NCBI Taxonomy" id="2710758"/>
    <lineage>
        <taxon>Bacteria</taxon>
        <taxon>Bacillati</taxon>
        <taxon>Chloroflexota</taxon>
        <taxon>Candidatus Thermofontia</taxon>
        <taxon>Phototrophicales</taxon>
        <taxon>Phototrophicaceae</taxon>
        <taxon>Phototrophicus</taxon>
    </lineage>
</organism>
<dbReference type="InterPro" id="IPR003789">
    <property type="entry name" value="Asn/Gln_tRNA_amidoTrase-B-like"/>
</dbReference>
<keyword evidence="4 10" id="KW-0547">Nucleotide-binding</keyword>
<dbReference type="FunFam" id="1.10.10.410:FF:000001">
    <property type="entry name" value="Aspartyl/glutamyl-tRNA(Asn/Gln) amidotransferase subunit B"/>
    <property type="match status" value="1"/>
</dbReference>
<dbReference type="GO" id="GO:0006412">
    <property type="term" value="P:translation"/>
    <property type="evidence" value="ECO:0007669"/>
    <property type="project" value="UniProtKB-UniRule"/>
</dbReference>
<evidence type="ECO:0000313" key="12">
    <source>
        <dbReference type="EMBL" id="QPC82326.1"/>
    </source>
</evidence>
<proteinExistence type="inferred from homology"/>
<feature type="domain" description="Asn/Gln amidotransferase" evidence="11">
    <location>
        <begin position="329"/>
        <end position="480"/>
    </location>
</feature>
<dbReference type="EC" id="6.3.5.-" evidence="10"/>
<dbReference type="Gene3D" id="1.10.10.410">
    <property type="match status" value="1"/>
</dbReference>
<comment type="catalytic activity">
    <reaction evidence="9 10">
        <text>L-glutamyl-tRNA(Gln) + L-glutamine + ATP + H2O = L-glutaminyl-tRNA(Gln) + L-glutamate + ADP + phosphate + H(+)</text>
        <dbReference type="Rhea" id="RHEA:17521"/>
        <dbReference type="Rhea" id="RHEA-COMP:9681"/>
        <dbReference type="Rhea" id="RHEA-COMP:9684"/>
        <dbReference type="ChEBI" id="CHEBI:15377"/>
        <dbReference type="ChEBI" id="CHEBI:15378"/>
        <dbReference type="ChEBI" id="CHEBI:29985"/>
        <dbReference type="ChEBI" id="CHEBI:30616"/>
        <dbReference type="ChEBI" id="CHEBI:43474"/>
        <dbReference type="ChEBI" id="CHEBI:58359"/>
        <dbReference type="ChEBI" id="CHEBI:78520"/>
        <dbReference type="ChEBI" id="CHEBI:78521"/>
        <dbReference type="ChEBI" id="CHEBI:456216"/>
    </reaction>
</comment>
<dbReference type="SUPFAM" id="SSF89095">
    <property type="entry name" value="GatB/YqeY motif"/>
    <property type="match status" value="1"/>
</dbReference>
<dbReference type="InterPro" id="IPR014746">
    <property type="entry name" value="Gln_synth/guanido_kin_cat_dom"/>
</dbReference>
<dbReference type="InterPro" id="IPR017958">
    <property type="entry name" value="Gln-tRNA_amidoTrfase_suB_CS"/>
</dbReference>
<dbReference type="NCBIfam" id="NF004014">
    <property type="entry name" value="PRK05477.1-4"/>
    <property type="match status" value="1"/>
</dbReference>
<dbReference type="InterPro" id="IPR018027">
    <property type="entry name" value="Asn/Gln_amidotransferase"/>
</dbReference>
<dbReference type="InterPro" id="IPR023168">
    <property type="entry name" value="GatB_Yqey_C_2"/>
</dbReference>
<dbReference type="PANTHER" id="PTHR11659:SF0">
    <property type="entry name" value="GLUTAMYL-TRNA(GLN) AMIDOTRANSFERASE SUBUNIT B, MITOCHONDRIAL"/>
    <property type="match status" value="1"/>
</dbReference>
<evidence type="ECO:0000256" key="2">
    <source>
        <dbReference type="ARBA" id="ARBA00011123"/>
    </source>
</evidence>
<dbReference type="GO" id="GO:0005524">
    <property type="term" value="F:ATP binding"/>
    <property type="evidence" value="ECO:0007669"/>
    <property type="project" value="UniProtKB-KW"/>
</dbReference>
<evidence type="ECO:0000256" key="4">
    <source>
        <dbReference type="ARBA" id="ARBA00022741"/>
    </source>
</evidence>
<dbReference type="SMART" id="SM00845">
    <property type="entry name" value="GatB_Yqey"/>
    <property type="match status" value="1"/>
</dbReference>
<dbReference type="Proteomes" id="UP000594468">
    <property type="component" value="Chromosome"/>
</dbReference>
<dbReference type="NCBIfam" id="TIGR00133">
    <property type="entry name" value="gatB"/>
    <property type="match status" value="1"/>
</dbReference>
<dbReference type="GO" id="GO:0070681">
    <property type="term" value="P:glutaminyl-tRNAGln biosynthesis via transamidation"/>
    <property type="evidence" value="ECO:0007669"/>
    <property type="project" value="TreeGrafter"/>
</dbReference>
<dbReference type="InterPro" id="IPR006075">
    <property type="entry name" value="Asn/Gln-tRNA_Trfase_suB/E_cat"/>
</dbReference>
<keyword evidence="3 10" id="KW-0436">Ligase</keyword>
<dbReference type="RefSeq" id="WP_195170395.1">
    <property type="nucleotide sequence ID" value="NZ_CP062983.1"/>
</dbReference>
<dbReference type="InterPro" id="IPR042114">
    <property type="entry name" value="GatB_C_1"/>
</dbReference>
<dbReference type="PROSITE" id="PS01234">
    <property type="entry name" value="GATB"/>
    <property type="match status" value="1"/>
</dbReference>
<evidence type="ECO:0000259" key="11">
    <source>
        <dbReference type="SMART" id="SM00845"/>
    </source>
</evidence>
<gene>
    <name evidence="10 12" type="primary">gatB</name>
    <name evidence="12" type="ORF">G4Y79_22005</name>
</gene>
<evidence type="ECO:0000256" key="6">
    <source>
        <dbReference type="ARBA" id="ARBA00022917"/>
    </source>
</evidence>
<keyword evidence="5 10" id="KW-0067">ATP-binding</keyword>
<dbReference type="EMBL" id="CP062983">
    <property type="protein sequence ID" value="QPC82326.1"/>
    <property type="molecule type" value="Genomic_DNA"/>
</dbReference>
<dbReference type="PANTHER" id="PTHR11659">
    <property type="entry name" value="GLUTAMYL-TRNA GLN AMIDOTRANSFERASE SUBUNIT B MITOCHONDRIAL AND PROKARYOTIC PET112-RELATED"/>
    <property type="match status" value="1"/>
</dbReference>
<comment type="function">
    <text evidence="7 10">Allows the formation of correctly charged Asn-tRNA(Asn) or Gln-tRNA(Gln) through the transamidation of misacylated Asp-tRNA(Asn) or Glu-tRNA(Gln) in organisms which lack either or both of asparaginyl-tRNA or glutaminyl-tRNA synthetases. The reaction takes place in the presence of glutamine and ATP through an activated phospho-Asp-tRNA(Asn) or phospho-Glu-tRNA(Gln).</text>
</comment>
<name>A0A7S8E8I1_9CHLR</name>
<dbReference type="Pfam" id="PF02637">
    <property type="entry name" value="GatB_Yqey"/>
    <property type="match status" value="1"/>
</dbReference>
<dbReference type="AlphaFoldDB" id="A0A7S8E8I1"/>